<gene>
    <name evidence="1" type="ORF">RPERSI_LOCUS24314</name>
</gene>
<evidence type="ECO:0000313" key="2">
    <source>
        <dbReference type="Proteomes" id="UP000789920"/>
    </source>
</evidence>
<dbReference type="EMBL" id="CAJVQC010077723">
    <property type="protein sequence ID" value="CAG8815802.1"/>
    <property type="molecule type" value="Genomic_DNA"/>
</dbReference>
<organism evidence="1 2">
    <name type="scientific">Racocetra persica</name>
    <dbReference type="NCBI Taxonomy" id="160502"/>
    <lineage>
        <taxon>Eukaryota</taxon>
        <taxon>Fungi</taxon>
        <taxon>Fungi incertae sedis</taxon>
        <taxon>Mucoromycota</taxon>
        <taxon>Glomeromycotina</taxon>
        <taxon>Glomeromycetes</taxon>
        <taxon>Diversisporales</taxon>
        <taxon>Gigasporaceae</taxon>
        <taxon>Racocetra</taxon>
    </lineage>
</organism>
<comment type="caution">
    <text evidence="1">The sequence shown here is derived from an EMBL/GenBank/DDBJ whole genome shotgun (WGS) entry which is preliminary data.</text>
</comment>
<name>A0ACA9RYD8_9GLOM</name>
<accession>A0ACA9RYD8</accession>
<dbReference type="Proteomes" id="UP000789920">
    <property type="component" value="Unassembled WGS sequence"/>
</dbReference>
<protein>
    <submittedName>
        <fullName evidence="1">1113_t:CDS:1</fullName>
    </submittedName>
</protein>
<proteinExistence type="predicted"/>
<evidence type="ECO:0000313" key="1">
    <source>
        <dbReference type="EMBL" id="CAG8815802.1"/>
    </source>
</evidence>
<reference evidence="1" key="1">
    <citation type="submission" date="2021-06" db="EMBL/GenBank/DDBJ databases">
        <authorList>
            <person name="Kallberg Y."/>
            <person name="Tangrot J."/>
            <person name="Rosling A."/>
        </authorList>
    </citation>
    <scope>NUCLEOTIDE SEQUENCE</scope>
    <source>
        <strain evidence="1">MA461A</strain>
    </source>
</reference>
<feature type="non-terminal residue" evidence="1">
    <location>
        <position position="1"/>
    </location>
</feature>
<sequence length="101" mass="11491">FSPAPIRKLKKSTKTKMSCGSPSSFSFSEVKSQSGFYPLAHGYSRPTSSYVGEYTSLGTNKDNYYTLNMVEQEQHAVDKLISSVKQRDPQQEKYVLRFVHE</sequence>
<keyword evidence="2" id="KW-1185">Reference proteome</keyword>